<name>F8L5M6_SIMNZ</name>
<dbReference type="KEGG" id="sng:SNE_A19270"/>
<organism evidence="1 2">
    <name type="scientific">Simkania negevensis (strain ATCC VR-1471 / DSM 27360 / Z)</name>
    <dbReference type="NCBI Taxonomy" id="331113"/>
    <lineage>
        <taxon>Bacteria</taxon>
        <taxon>Pseudomonadati</taxon>
        <taxon>Chlamydiota</taxon>
        <taxon>Chlamydiia</taxon>
        <taxon>Parachlamydiales</taxon>
        <taxon>Simkaniaceae</taxon>
        <taxon>Simkania</taxon>
    </lineage>
</organism>
<accession>F8L5M6</accession>
<dbReference type="Proteomes" id="UP000000496">
    <property type="component" value="Chromosome gsn.131"/>
</dbReference>
<gene>
    <name evidence="1" type="ordered locus">SNE_A19270</name>
</gene>
<dbReference type="EMBL" id="FR872582">
    <property type="protein sequence ID" value="CCB89804.1"/>
    <property type="molecule type" value="Genomic_DNA"/>
</dbReference>
<sequence>MKNLMIKIFFLTGLQTILFGELPKELSSSQVMAWEKMEAFVEEIRDGRGMPVDEGIKKAIIVLNLLGYSTVQSCEGHLDHGLAYPWIAFLPEKDKIESISKLYEEKEILCNEADVIENELIEFNGSKSLFVIEEIQMKFEKKRQEIWNVWDQINEAKDNLFLPIWSLLEEFYREDSQLRLVTLILYEDRLIPIGGLCQKRFSKEKQKENLQAFGKELDQFAEFLIQKFRQSQS</sequence>
<dbReference type="HOGENOM" id="CLU_1189264_0_0_0"/>
<dbReference type="eggNOG" id="ENOG502ZNNE">
    <property type="taxonomic scope" value="Bacteria"/>
</dbReference>
<proteinExistence type="predicted"/>
<reference key="1">
    <citation type="journal article" date="2011" name="Mol. Biol. Evol.">
        <title>Unity in variety -- the pan-genome of the Chlamydiae.</title>
        <authorList>
            <person name="Collingro A."/>
            <person name="Tischler P."/>
            <person name="Weinmaier T."/>
            <person name="Penz T."/>
            <person name="Heinz E."/>
            <person name="Brunham R.C."/>
            <person name="Read T.D."/>
            <person name="Bavoil P.M."/>
            <person name="Sachse K."/>
            <person name="Kahane S."/>
            <person name="Friedman M.G."/>
            <person name="Rattei T."/>
            <person name="Myers G.S.A."/>
            <person name="Horn M."/>
        </authorList>
    </citation>
    <scope>NUCLEOTIDE SEQUENCE</scope>
    <source>
        <strain>Z</strain>
    </source>
</reference>
<protein>
    <submittedName>
        <fullName evidence="1">Uncharacterized protein</fullName>
    </submittedName>
</protein>
<dbReference type="RefSeq" id="WP_013944270.1">
    <property type="nucleotide sequence ID" value="NC_015713.1"/>
</dbReference>
<dbReference type="AlphaFoldDB" id="F8L5M6"/>
<evidence type="ECO:0000313" key="2">
    <source>
        <dbReference type="Proteomes" id="UP000000496"/>
    </source>
</evidence>
<dbReference type="OrthoDB" id="159900at2"/>
<evidence type="ECO:0000313" key="1">
    <source>
        <dbReference type="EMBL" id="CCB89804.1"/>
    </source>
</evidence>
<reference evidence="1 2" key="2">
    <citation type="journal article" date="2011" name="Mol. Biol. Evol.">
        <title>Unity in variety--the pan-genome of the Chlamydiae.</title>
        <authorList>
            <person name="Collingro A."/>
            <person name="Tischler P."/>
            <person name="Weinmaier T."/>
            <person name="Penz T."/>
            <person name="Heinz E."/>
            <person name="Brunham R.C."/>
            <person name="Read T.D."/>
            <person name="Bavoil P.M."/>
            <person name="Sachse K."/>
            <person name="Kahane S."/>
            <person name="Friedman M.G."/>
            <person name="Rattei T."/>
            <person name="Myers G.S."/>
            <person name="Horn M."/>
        </authorList>
    </citation>
    <scope>NUCLEOTIDE SEQUENCE [LARGE SCALE GENOMIC DNA]</scope>
    <source>
        <strain evidence="2">ATCC VR-1471 / Z</strain>
    </source>
</reference>
<keyword evidence="2" id="KW-1185">Reference proteome</keyword>